<proteinExistence type="predicted"/>
<name>A0A2P2PQ14_RHIMU</name>
<dbReference type="AlphaFoldDB" id="A0A2P2PQ14"/>
<dbReference type="EMBL" id="GGEC01076310">
    <property type="protein sequence ID" value="MBX56794.1"/>
    <property type="molecule type" value="Transcribed_RNA"/>
</dbReference>
<evidence type="ECO:0000313" key="1">
    <source>
        <dbReference type="EMBL" id="MBX56794.1"/>
    </source>
</evidence>
<reference evidence="1" key="1">
    <citation type="submission" date="2018-02" db="EMBL/GenBank/DDBJ databases">
        <title>Rhizophora mucronata_Transcriptome.</title>
        <authorList>
            <person name="Meera S.P."/>
            <person name="Sreeshan A."/>
            <person name="Augustine A."/>
        </authorList>
    </citation>
    <scope>NUCLEOTIDE SEQUENCE</scope>
    <source>
        <tissue evidence="1">Leaf</tissue>
    </source>
</reference>
<accession>A0A2P2PQ14</accession>
<organism evidence="1">
    <name type="scientific">Rhizophora mucronata</name>
    <name type="common">Asiatic mangrove</name>
    <dbReference type="NCBI Taxonomy" id="61149"/>
    <lineage>
        <taxon>Eukaryota</taxon>
        <taxon>Viridiplantae</taxon>
        <taxon>Streptophyta</taxon>
        <taxon>Embryophyta</taxon>
        <taxon>Tracheophyta</taxon>
        <taxon>Spermatophyta</taxon>
        <taxon>Magnoliopsida</taxon>
        <taxon>eudicotyledons</taxon>
        <taxon>Gunneridae</taxon>
        <taxon>Pentapetalae</taxon>
        <taxon>rosids</taxon>
        <taxon>fabids</taxon>
        <taxon>Malpighiales</taxon>
        <taxon>Rhizophoraceae</taxon>
        <taxon>Rhizophora</taxon>
    </lineage>
</organism>
<sequence>MPPEDSLHSVSLMLLSTNFLAIELALIEVCTIDCNN</sequence>
<protein>
    <submittedName>
        <fullName evidence="1">Uncharacterized protein</fullName>
    </submittedName>
</protein>